<keyword evidence="2" id="KW-0169">Cobalamin biosynthesis</keyword>
<dbReference type="Proteomes" id="UP001060368">
    <property type="component" value="Chromosome"/>
</dbReference>
<reference evidence="7" key="1">
    <citation type="submission" date="2022-04" db="EMBL/GenBank/DDBJ databases">
        <title>Complete genome of Methanoplanus endosymbiosus DSM 3599.</title>
        <authorList>
            <person name="Chen S.-C."/>
            <person name="You Y.-T."/>
            <person name="Zhou Y.-Z."/>
            <person name="Lai M.-C."/>
        </authorList>
    </citation>
    <scope>NUCLEOTIDE SEQUENCE</scope>
    <source>
        <strain evidence="7">DSM 3599</strain>
    </source>
</reference>
<accession>A0A9E7PQ67</accession>
<dbReference type="NCBIfam" id="NF004461">
    <property type="entry name" value="PRK05787.2-4"/>
    <property type="match status" value="1"/>
</dbReference>
<evidence type="ECO:0000256" key="5">
    <source>
        <dbReference type="ARBA" id="ARBA00022691"/>
    </source>
</evidence>
<dbReference type="InterPro" id="IPR000878">
    <property type="entry name" value="4pyrrol_Mease"/>
</dbReference>
<evidence type="ECO:0000313" key="8">
    <source>
        <dbReference type="Proteomes" id="UP001060368"/>
    </source>
</evidence>
<evidence type="ECO:0000313" key="7">
    <source>
        <dbReference type="EMBL" id="UUX92826.1"/>
    </source>
</evidence>
<evidence type="ECO:0000256" key="2">
    <source>
        <dbReference type="ARBA" id="ARBA00022573"/>
    </source>
</evidence>
<organism evidence="7 8">
    <name type="scientific">Methanoplanus endosymbiosus</name>
    <dbReference type="NCBI Taxonomy" id="33865"/>
    <lineage>
        <taxon>Archaea</taxon>
        <taxon>Methanobacteriati</taxon>
        <taxon>Methanobacteriota</taxon>
        <taxon>Stenosarchaea group</taxon>
        <taxon>Methanomicrobia</taxon>
        <taxon>Methanomicrobiales</taxon>
        <taxon>Methanomicrobiaceae</taxon>
        <taxon>Methanoplanus</taxon>
    </lineage>
</organism>
<dbReference type="Pfam" id="PF00590">
    <property type="entry name" value="TP_methylase"/>
    <property type="match status" value="1"/>
</dbReference>
<dbReference type="AlphaFoldDB" id="A0A9E7PQ67"/>
<dbReference type="InterPro" id="IPR012818">
    <property type="entry name" value="CbiE"/>
</dbReference>
<evidence type="ECO:0000256" key="1">
    <source>
        <dbReference type="ARBA" id="ARBA00004953"/>
    </source>
</evidence>
<dbReference type="Gene3D" id="3.30.950.10">
    <property type="entry name" value="Methyltransferase, Cobalt-precorrin-4 Transmethylase, Domain 2"/>
    <property type="match status" value="1"/>
</dbReference>
<dbReference type="GO" id="GO:0009236">
    <property type="term" value="P:cobalamin biosynthetic process"/>
    <property type="evidence" value="ECO:0007669"/>
    <property type="project" value="UniProtKB-KW"/>
</dbReference>
<dbReference type="GO" id="GO:0008276">
    <property type="term" value="F:protein methyltransferase activity"/>
    <property type="evidence" value="ECO:0007669"/>
    <property type="project" value="InterPro"/>
</dbReference>
<dbReference type="PANTHER" id="PTHR43182">
    <property type="entry name" value="COBALT-PRECORRIN-6B C(15)-METHYLTRANSFERASE (DECARBOXYLATING)"/>
    <property type="match status" value="1"/>
</dbReference>
<evidence type="ECO:0000256" key="3">
    <source>
        <dbReference type="ARBA" id="ARBA00022603"/>
    </source>
</evidence>
<sequence>MIIIGAGCGQGMLTEEAIYSIKKATLIYGSKRAIEICRRYIPEKAEVVEITDYKALRKLPEDAVVLSTGDPMFAGLGYLKGEVVPGISSMSYAFARLKIPLSKVAVSNAHGKEHMSAIKQASADIENGHISFIIADPDFDIGRFAEYLADKNILCNISVCENLGYPDERITSGNVQSPPKNRSGLFVVIAGDYTAGP</sequence>
<dbReference type="EMBL" id="CP096115">
    <property type="protein sequence ID" value="UUX92826.1"/>
    <property type="molecule type" value="Genomic_DNA"/>
</dbReference>
<dbReference type="InterPro" id="IPR050714">
    <property type="entry name" value="Cobalamin_biosynth_MTase"/>
</dbReference>
<evidence type="ECO:0000256" key="4">
    <source>
        <dbReference type="ARBA" id="ARBA00022679"/>
    </source>
</evidence>
<feature type="domain" description="Tetrapyrrole methylase" evidence="6">
    <location>
        <begin position="2"/>
        <end position="176"/>
    </location>
</feature>
<dbReference type="Gene3D" id="3.40.1010.10">
    <property type="entry name" value="Cobalt-precorrin-4 Transmethylase, Domain 1"/>
    <property type="match status" value="1"/>
</dbReference>
<evidence type="ECO:0000259" key="6">
    <source>
        <dbReference type="Pfam" id="PF00590"/>
    </source>
</evidence>
<comment type="pathway">
    <text evidence="1">Cofactor biosynthesis; adenosylcobalamin biosynthesis.</text>
</comment>
<dbReference type="PANTHER" id="PTHR43182:SF1">
    <property type="entry name" value="COBALT-PRECORRIN-7 C(5)-METHYLTRANSFERASE"/>
    <property type="match status" value="1"/>
</dbReference>
<dbReference type="NCBIfam" id="TIGR02467">
    <property type="entry name" value="CbiE"/>
    <property type="match status" value="1"/>
</dbReference>
<keyword evidence="5" id="KW-0949">S-adenosyl-L-methionine</keyword>
<dbReference type="KEGG" id="mend:L6E24_01480"/>
<dbReference type="CDD" id="cd11644">
    <property type="entry name" value="Precorrin-6Y-MT"/>
    <property type="match status" value="1"/>
</dbReference>
<keyword evidence="4 7" id="KW-0808">Transferase</keyword>
<dbReference type="InterPro" id="IPR035996">
    <property type="entry name" value="4pyrrol_Methylase_sf"/>
</dbReference>
<dbReference type="EC" id="2.1.1.289" evidence="7"/>
<gene>
    <name evidence="7" type="ORF">L6E24_01480</name>
</gene>
<proteinExistence type="predicted"/>
<dbReference type="SUPFAM" id="SSF53790">
    <property type="entry name" value="Tetrapyrrole methylase"/>
    <property type="match status" value="1"/>
</dbReference>
<name>A0A9E7PQ67_9EURY</name>
<dbReference type="InterPro" id="IPR014776">
    <property type="entry name" value="4pyrrole_Mease_sub2"/>
</dbReference>
<keyword evidence="8" id="KW-1185">Reference proteome</keyword>
<protein>
    <submittedName>
        <fullName evidence="7">Cobalt-precorrin-7 (C(5))-methyltransferase</fullName>
        <ecNumber evidence="7">2.1.1.289</ecNumber>
    </submittedName>
</protein>
<keyword evidence="3 7" id="KW-0489">Methyltransferase</keyword>
<dbReference type="GO" id="GO:0032259">
    <property type="term" value="P:methylation"/>
    <property type="evidence" value="ECO:0007669"/>
    <property type="project" value="UniProtKB-KW"/>
</dbReference>
<dbReference type="InterPro" id="IPR014777">
    <property type="entry name" value="4pyrrole_Mease_sub1"/>
</dbReference>